<dbReference type="EMBL" id="CM046109">
    <property type="protein sequence ID" value="KAI8442078.1"/>
    <property type="molecule type" value="Genomic_DNA"/>
</dbReference>
<sequence length="403" mass="44705">MSFYGKKFKKVRMENVEEFMEKMNVPESIRALVKNMNSISIFNKNDDGTIQFVVSNDGKESFNQKIVPGGDVDFKTPDGKTAKVHFEVKGDTIESRVTFDDGRKLHMDRVFEGNTMKQGEVRQWERVEQKGQCPPTCCNFPVAVARGKMFHLLRCAGPAPARRYGHVMLAHGRHLYVFGGAADNTLPSDLHCFDLDTQMWSIVNPAHESQVPVGRLFHAGAVVGDAMFQFCDVVVLVGADEVAVLAHQAMLAARSQYLRTRIKEAREELAKRIAEGVEKPMEVYSYKATPRLILKLPEATPEAFNMVLNYIYTDRIDPTEKDEDPASGHSVASDGGAPSRSTTEHPATPRTVRAVSTSQLVLQQRIACFTRGASCQLELCQGVLSQVSSEGLQLHADSDVGRV</sequence>
<name>A0ACC0L060_CHOFU</name>
<reference evidence="1 2" key="1">
    <citation type="journal article" date="2022" name="Genome Biol. Evol.">
        <title>The Spruce Budworm Genome: Reconstructing the Evolutionary History of Antifreeze Proteins.</title>
        <authorList>
            <person name="Beliveau C."/>
            <person name="Gagne P."/>
            <person name="Picq S."/>
            <person name="Vernygora O."/>
            <person name="Keeling C.I."/>
            <person name="Pinkney K."/>
            <person name="Doucet D."/>
            <person name="Wen F."/>
            <person name="Johnston J.S."/>
            <person name="Maaroufi H."/>
            <person name="Boyle B."/>
            <person name="Laroche J."/>
            <person name="Dewar K."/>
            <person name="Juretic N."/>
            <person name="Blackburn G."/>
            <person name="Nisole A."/>
            <person name="Brunet B."/>
            <person name="Brandao M."/>
            <person name="Lumley L."/>
            <person name="Duan J."/>
            <person name="Quan G."/>
            <person name="Lucarotti C.J."/>
            <person name="Roe A.D."/>
            <person name="Sperling F.A.H."/>
            <person name="Levesque R.C."/>
            <person name="Cusson M."/>
        </authorList>
    </citation>
    <scope>NUCLEOTIDE SEQUENCE [LARGE SCALE GENOMIC DNA]</scope>
    <source>
        <strain evidence="1">Glfc:IPQL:Cfum</strain>
    </source>
</reference>
<evidence type="ECO:0000313" key="1">
    <source>
        <dbReference type="EMBL" id="KAI8442078.1"/>
    </source>
</evidence>
<comment type="caution">
    <text evidence="1">The sequence shown here is derived from an EMBL/GenBank/DDBJ whole genome shotgun (WGS) entry which is preliminary data.</text>
</comment>
<protein>
    <submittedName>
        <fullName evidence="1">Uncharacterized protein</fullName>
    </submittedName>
</protein>
<accession>A0ACC0L060</accession>
<dbReference type="Proteomes" id="UP001064048">
    <property type="component" value="Chromosome 9"/>
</dbReference>
<gene>
    <name evidence="1" type="ORF">MSG28_005715</name>
</gene>
<proteinExistence type="predicted"/>
<evidence type="ECO:0000313" key="2">
    <source>
        <dbReference type="Proteomes" id="UP001064048"/>
    </source>
</evidence>
<organism evidence="1 2">
    <name type="scientific">Choristoneura fumiferana</name>
    <name type="common">Spruce budworm moth</name>
    <name type="synonym">Archips fumiferana</name>
    <dbReference type="NCBI Taxonomy" id="7141"/>
    <lineage>
        <taxon>Eukaryota</taxon>
        <taxon>Metazoa</taxon>
        <taxon>Ecdysozoa</taxon>
        <taxon>Arthropoda</taxon>
        <taxon>Hexapoda</taxon>
        <taxon>Insecta</taxon>
        <taxon>Pterygota</taxon>
        <taxon>Neoptera</taxon>
        <taxon>Endopterygota</taxon>
        <taxon>Lepidoptera</taxon>
        <taxon>Glossata</taxon>
        <taxon>Ditrysia</taxon>
        <taxon>Tortricoidea</taxon>
        <taxon>Tortricidae</taxon>
        <taxon>Tortricinae</taxon>
        <taxon>Choristoneura</taxon>
    </lineage>
</organism>
<keyword evidence="2" id="KW-1185">Reference proteome</keyword>